<dbReference type="Proteomes" id="UP000032180">
    <property type="component" value="Chromosome 11"/>
</dbReference>
<dbReference type="AlphaFoldDB" id="A0A0D9XTT3"/>
<reference evidence="4 5" key="1">
    <citation type="submission" date="2012-08" db="EMBL/GenBank/DDBJ databases">
        <title>Oryza genome evolution.</title>
        <authorList>
            <person name="Wing R.A."/>
        </authorList>
    </citation>
    <scope>NUCLEOTIDE SEQUENCE</scope>
</reference>
<feature type="region of interest" description="Disordered" evidence="1">
    <location>
        <begin position="293"/>
        <end position="316"/>
    </location>
</feature>
<proteinExistence type="predicted"/>
<dbReference type="InterPro" id="IPR005174">
    <property type="entry name" value="KIB1-4_b-propeller"/>
</dbReference>
<organism evidence="4 5">
    <name type="scientific">Leersia perrieri</name>
    <dbReference type="NCBI Taxonomy" id="77586"/>
    <lineage>
        <taxon>Eukaryota</taxon>
        <taxon>Viridiplantae</taxon>
        <taxon>Streptophyta</taxon>
        <taxon>Embryophyta</taxon>
        <taxon>Tracheophyta</taxon>
        <taxon>Spermatophyta</taxon>
        <taxon>Magnoliopsida</taxon>
        <taxon>Liliopsida</taxon>
        <taxon>Poales</taxon>
        <taxon>Poaceae</taxon>
        <taxon>BOP clade</taxon>
        <taxon>Oryzoideae</taxon>
        <taxon>Oryzeae</taxon>
        <taxon>Oryzinae</taxon>
        <taxon>Leersia</taxon>
    </lineage>
</organism>
<evidence type="ECO:0000256" key="1">
    <source>
        <dbReference type="SAM" id="MobiDB-lite"/>
    </source>
</evidence>
<dbReference type="InterPro" id="IPR036047">
    <property type="entry name" value="F-box-like_dom_sf"/>
</dbReference>
<reference evidence="4" key="3">
    <citation type="submission" date="2015-04" db="UniProtKB">
        <authorList>
            <consortium name="EnsemblPlants"/>
        </authorList>
    </citation>
    <scope>IDENTIFICATION</scope>
</reference>
<evidence type="ECO:0000313" key="4">
    <source>
        <dbReference type="EnsemblPlants" id="LPERR11G15180.1"/>
    </source>
</evidence>
<dbReference type="EnsemblPlants" id="LPERR11G15180.1">
    <property type="protein sequence ID" value="LPERR11G15180.1"/>
    <property type="gene ID" value="LPERR11G15180"/>
</dbReference>
<evidence type="ECO:0000259" key="2">
    <source>
        <dbReference type="Pfam" id="PF03478"/>
    </source>
</evidence>
<dbReference type="PANTHER" id="PTHR44586:SF17">
    <property type="entry name" value="DUF295 DOMAIN-CONTAINING PROTEIN"/>
    <property type="match status" value="1"/>
</dbReference>
<dbReference type="InterPro" id="IPR001810">
    <property type="entry name" value="F-box_dom"/>
</dbReference>
<evidence type="ECO:0000259" key="3">
    <source>
        <dbReference type="Pfam" id="PF12937"/>
    </source>
</evidence>
<sequence>MDVTISGAGAGAGWTSLPGDLLLTVFSELHIPDLLRSAAVCASWHAAYRAFRRLRLPSPKQPPCLLFSSDAGAAAIHCPSTGATFRNPSPCDDFRSLAPIGSAEGWIVAADEIGNLRLLNPLTGAHENLPPITAMYNVAAYDYDDDEGGLVYDIDEGVYGDGEPTRVPAREVLDCMYYRAVLSSAPNHAAAGECIVLLIHMPRGELSYARPGDERWTPVTESDGLQHRAWYCDAAYSKSDGLFYVVRQDDSVHARSLAGGEEGARHGARYLVHTPRGDLLNVWRHRANIGLERPHLPSDDDDEEDNDDMSTPSIDWSDPLAELMTTEIKVFMADLDGRKMERMHGLDEHALFLGYNSSLCLPVKDFPRLKPNCAYVTDDSFEFICMFKYNKREVGVWNIESQSLENLEGDGAAPPWLNWPVPIWITPSLL</sequence>
<accession>A0A0D9XTT3</accession>
<dbReference type="HOGENOM" id="CLU_019286_13_1_1"/>
<evidence type="ECO:0000313" key="5">
    <source>
        <dbReference type="Proteomes" id="UP000032180"/>
    </source>
</evidence>
<dbReference type="STRING" id="77586.A0A0D9XTT3"/>
<name>A0A0D9XTT3_9ORYZ</name>
<dbReference type="Pfam" id="PF03478">
    <property type="entry name" value="Beta-prop_KIB1-4"/>
    <property type="match status" value="1"/>
</dbReference>
<evidence type="ECO:0008006" key="6">
    <source>
        <dbReference type="Google" id="ProtNLM"/>
    </source>
</evidence>
<feature type="compositionally biased region" description="Acidic residues" evidence="1">
    <location>
        <begin position="299"/>
        <end position="308"/>
    </location>
</feature>
<dbReference type="PANTHER" id="PTHR44586">
    <property type="entry name" value="F-BOX DOMAIN CONTAINING PROTEIN, EXPRESSED"/>
    <property type="match status" value="1"/>
</dbReference>
<dbReference type="Pfam" id="PF12937">
    <property type="entry name" value="F-box-like"/>
    <property type="match status" value="1"/>
</dbReference>
<protein>
    <recommendedName>
        <fullName evidence="6">DUF295 domain-containing protein</fullName>
    </recommendedName>
</protein>
<dbReference type="Gene3D" id="1.20.1280.50">
    <property type="match status" value="1"/>
</dbReference>
<dbReference type="eggNOG" id="ENOG502S4JC">
    <property type="taxonomic scope" value="Eukaryota"/>
</dbReference>
<feature type="domain" description="KIB1-4 beta-propeller" evidence="2">
    <location>
        <begin position="86"/>
        <end position="398"/>
    </location>
</feature>
<dbReference type="SUPFAM" id="SSF81383">
    <property type="entry name" value="F-box domain"/>
    <property type="match status" value="1"/>
</dbReference>
<feature type="domain" description="F-box" evidence="3">
    <location>
        <begin position="14"/>
        <end position="47"/>
    </location>
</feature>
<dbReference type="Gramene" id="LPERR11G15180.1">
    <property type="protein sequence ID" value="LPERR11G15180.1"/>
    <property type="gene ID" value="LPERR11G15180"/>
</dbReference>
<reference evidence="5" key="2">
    <citation type="submission" date="2013-12" db="EMBL/GenBank/DDBJ databases">
        <authorList>
            <person name="Yu Y."/>
            <person name="Lee S."/>
            <person name="de Baynast K."/>
            <person name="Wissotski M."/>
            <person name="Liu L."/>
            <person name="Talag J."/>
            <person name="Goicoechea J."/>
            <person name="Angelova A."/>
            <person name="Jetty R."/>
            <person name="Kudrna D."/>
            <person name="Golser W."/>
            <person name="Rivera L."/>
            <person name="Zhang J."/>
            <person name="Wing R."/>
        </authorList>
    </citation>
    <scope>NUCLEOTIDE SEQUENCE</scope>
</reference>
<keyword evidence="5" id="KW-1185">Reference proteome</keyword>